<dbReference type="SUPFAM" id="SSF81383">
    <property type="entry name" value="F-box domain"/>
    <property type="match status" value="1"/>
</dbReference>
<accession>A0AB34FKI6</accession>
<reference evidence="2" key="1">
    <citation type="submission" date="2023-01" db="EMBL/GenBank/DDBJ databases">
        <title>The growth and conidiation of Purpureocillium lavendulum are regulated by nitrogen source and histone H3K14 acetylation.</title>
        <authorList>
            <person name="Tang P."/>
            <person name="Han J."/>
            <person name="Zhang C."/>
            <person name="Tang P."/>
            <person name="Qi F."/>
            <person name="Zhang K."/>
            <person name="Liang L."/>
        </authorList>
    </citation>
    <scope>NUCLEOTIDE SEQUENCE</scope>
    <source>
        <strain evidence="2">YMF1.00683</strain>
    </source>
</reference>
<keyword evidence="3" id="KW-1185">Reference proteome</keyword>
<name>A0AB34FKI6_9HYPO</name>
<feature type="compositionally biased region" description="Acidic residues" evidence="1">
    <location>
        <begin position="51"/>
        <end position="65"/>
    </location>
</feature>
<sequence>MGSFDCYCAICAATLGDGNIEVGSASPNFLTRRRARVERRRRAREAGGDLADADGDDDDFLEEGEDGGHWNTADDDHAYDPELIGDTKWLNDVRCLGFNPAGTNGGNFWSLDVDGDEPIVFPFHVCCFDLLSAAITGLQTDGELDKNVLYNTMMEVSEQFGSTLSVDHGDSNGGQQFWECVPGEEKQYTVAEPAFTPAVEAAIKKEAAAGHVSQGRRRGVLVDGQRTISDPFRVLSNELVWQIARYLPGSDVLALSTASWPVLNATRGNDFWAAFIHDDMPWAAAELKRILGAAESEDHDYKALCLWFRRMTTPKFGVDAPWTGLANRRRIWDTCRELADLYVRNKRTKLQGRQD</sequence>
<dbReference type="Proteomes" id="UP001163105">
    <property type="component" value="Unassembled WGS sequence"/>
</dbReference>
<dbReference type="AlphaFoldDB" id="A0AB34FKI6"/>
<organism evidence="2 3">
    <name type="scientific">Purpureocillium lavendulum</name>
    <dbReference type="NCBI Taxonomy" id="1247861"/>
    <lineage>
        <taxon>Eukaryota</taxon>
        <taxon>Fungi</taxon>
        <taxon>Dikarya</taxon>
        <taxon>Ascomycota</taxon>
        <taxon>Pezizomycotina</taxon>
        <taxon>Sordariomycetes</taxon>
        <taxon>Hypocreomycetidae</taxon>
        <taxon>Hypocreales</taxon>
        <taxon>Ophiocordycipitaceae</taxon>
        <taxon>Purpureocillium</taxon>
    </lineage>
</organism>
<comment type="caution">
    <text evidence="2">The sequence shown here is derived from an EMBL/GenBank/DDBJ whole genome shotgun (WGS) entry which is preliminary data.</text>
</comment>
<evidence type="ECO:0000313" key="2">
    <source>
        <dbReference type="EMBL" id="KAJ6438962.1"/>
    </source>
</evidence>
<dbReference type="EMBL" id="JAQHRD010000007">
    <property type="protein sequence ID" value="KAJ6438962.1"/>
    <property type="molecule type" value="Genomic_DNA"/>
</dbReference>
<gene>
    <name evidence="2" type="ORF">O9K51_08364</name>
</gene>
<protein>
    <submittedName>
        <fullName evidence="2">Beta-Ala-His dipeptidase</fullName>
    </submittedName>
</protein>
<feature type="compositionally biased region" description="Basic and acidic residues" evidence="1">
    <location>
        <begin position="66"/>
        <end position="77"/>
    </location>
</feature>
<feature type="region of interest" description="Disordered" evidence="1">
    <location>
        <begin position="45"/>
        <end position="77"/>
    </location>
</feature>
<evidence type="ECO:0000313" key="3">
    <source>
        <dbReference type="Proteomes" id="UP001163105"/>
    </source>
</evidence>
<evidence type="ECO:0000256" key="1">
    <source>
        <dbReference type="SAM" id="MobiDB-lite"/>
    </source>
</evidence>
<dbReference type="InterPro" id="IPR036047">
    <property type="entry name" value="F-box-like_dom_sf"/>
</dbReference>
<proteinExistence type="predicted"/>